<gene>
    <name evidence="3" type="ORF">ColLi_03863</name>
</gene>
<name>A0AA37LQ24_9PEZI</name>
<keyword evidence="2" id="KW-0472">Membrane</keyword>
<evidence type="ECO:0000256" key="1">
    <source>
        <dbReference type="SAM" id="MobiDB-lite"/>
    </source>
</evidence>
<feature type="transmembrane region" description="Helical" evidence="2">
    <location>
        <begin position="75"/>
        <end position="100"/>
    </location>
</feature>
<dbReference type="EMBL" id="BPPX01000006">
    <property type="protein sequence ID" value="GJC81025.1"/>
    <property type="molecule type" value="Genomic_DNA"/>
</dbReference>
<evidence type="ECO:0000313" key="4">
    <source>
        <dbReference type="Proteomes" id="UP001055172"/>
    </source>
</evidence>
<keyword evidence="2" id="KW-0812">Transmembrane</keyword>
<dbReference type="AlphaFoldDB" id="A0AA37LQ24"/>
<sequence>MSFQSPFLPWLGLNPWPSEYTNTIASVATTLLAPSATNVMPTSTIATMTPTETTEFFKTWAYGEQLSILKWFKGIAGGIAVAFLIASMFCCWAPCIYWYYGGNFTHQDGLDDMTDAILHGQFVPEGGWLPWFRDRFAALSQAFEERAEARRRAAVEEGVRVDEAAGDANGYEQNTGMATARNRNEHRETERYSQT</sequence>
<organism evidence="3 4">
    <name type="scientific">Colletotrichum liriopes</name>
    <dbReference type="NCBI Taxonomy" id="708192"/>
    <lineage>
        <taxon>Eukaryota</taxon>
        <taxon>Fungi</taxon>
        <taxon>Dikarya</taxon>
        <taxon>Ascomycota</taxon>
        <taxon>Pezizomycotina</taxon>
        <taxon>Sordariomycetes</taxon>
        <taxon>Hypocreomycetidae</taxon>
        <taxon>Glomerellales</taxon>
        <taxon>Glomerellaceae</taxon>
        <taxon>Colletotrichum</taxon>
        <taxon>Colletotrichum spaethianum species complex</taxon>
    </lineage>
</organism>
<comment type="caution">
    <text evidence="3">The sequence shown here is derived from an EMBL/GenBank/DDBJ whole genome shotgun (WGS) entry which is preliminary data.</text>
</comment>
<protein>
    <recommendedName>
        <fullName evidence="5">Transmembrane protein</fullName>
    </recommendedName>
</protein>
<proteinExistence type="predicted"/>
<feature type="region of interest" description="Disordered" evidence="1">
    <location>
        <begin position="165"/>
        <end position="195"/>
    </location>
</feature>
<evidence type="ECO:0008006" key="5">
    <source>
        <dbReference type="Google" id="ProtNLM"/>
    </source>
</evidence>
<evidence type="ECO:0000313" key="3">
    <source>
        <dbReference type="EMBL" id="GJC81025.1"/>
    </source>
</evidence>
<keyword evidence="2" id="KW-1133">Transmembrane helix</keyword>
<evidence type="ECO:0000256" key="2">
    <source>
        <dbReference type="SAM" id="Phobius"/>
    </source>
</evidence>
<reference evidence="3 4" key="1">
    <citation type="submission" date="2021-07" db="EMBL/GenBank/DDBJ databases">
        <title>Genome data of Colletotrichum spaethianum.</title>
        <authorList>
            <person name="Utami Y.D."/>
            <person name="Hiruma K."/>
        </authorList>
    </citation>
    <scope>NUCLEOTIDE SEQUENCE [LARGE SCALE GENOMIC DNA]</scope>
    <source>
        <strain evidence="3 4">MAFF 242679</strain>
    </source>
</reference>
<feature type="compositionally biased region" description="Basic and acidic residues" evidence="1">
    <location>
        <begin position="182"/>
        <end position="195"/>
    </location>
</feature>
<accession>A0AA37LQ24</accession>
<dbReference type="Proteomes" id="UP001055172">
    <property type="component" value="Unassembled WGS sequence"/>
</dbReference>
<keyword evidence="4" id="KW-1185">Reference proteome</keyword>